<dbReference type="Proteomes" id="UP000324800">
    <property type="component" value="Unassembled WGS sequence"/>
</dbReference>
<dbReference type="InterPro" id="IPR029000">
    <property type="entry name" value="Cyclophilin-like_dom_sf"/>
</dbReference>
<dbReference type="PRINTS" id="PR00153">
    <property type="entry name" value="CSAPPISMRASE"/>
</dbReference>
<comment type="function">
    <text evidence="4">PPIases accelerate the folding of proteins. It catalyzes the cis-trans isomerization of proline imidic peptide bonds in oligopeptides.</text>
</comment>
<dbReference type="GO" id="GO:0016018">
    <property type="term" value="F:cyclosporin A binding"/>
    <property type="evidence" value="ECO:0007669"/>
    <property type="project" value="TreeGrafter"/>
</dbReference>
<organism evidence="6 7">
    <name type="scientific">Streblomastix strix</name>
    <dbReference type="NCBI Taxonomy" id="222440"/>
    <lineage>
        <taxon>Eukaryota</taxon>
        <taxon>Metamonada</taxon>
        <taxon>Preaxostyla</taxon>
        <taxon>Oxymonadida</taxon>
        <taxon>Streblomastigidae</taxon>
        <taxon>Streblomastix</taxon>
    </lineage>
</organism>
<dbReference type="GO" id="GO:0005737">
    <property type="term" value="C:cytoplasm"/>
    <property type="evidence" value="ECO:0007669"/>
    <property type="project" value="TreeGrafter"/>
</dbReference>
<keyword evidence="2 4" id="KW-0697">Rotamase</keyword>
<dbReference type="GO" id="GO:0006457">
    <property type="term" value="P:protein folding"/>
    <property type="evidence" value="ECO:0007669"/>
    <property type="project" value="InterPro"/>
</dbReference>
<evidence type="ECO:0000313" key="6">
    <source>
        <dbReference type="EMBL" id="KAA6395608.1"/>
    </source>
</evidence>
<feature type="domain" description="PPIase cyclophilin-type" evidence="5">
    <location>
        <begin position="23"/>
        <end position="185"/>
    </location>
</feature>
<evidence type="ECO:0000259" key="5">
    <source>
        <dbReference type="PROSITE" id="PS50072"/>
    </source>
</evidence>
<evidence type="ECO:0000256" key="1">
    <source>
        <dbReference type="ARBA" id="ARBA00000971"/>
    </source>
</evidence>
<dbReference type="Pfam" id="PF00160">
    <property type="entry name" value="Pro_isomerase"/>
    <property type="match status" value="1"/>
</dbReference>
<dbReference type="EMBL" id="SNRW01001639">
    <property type="protein sequence ID" value="KAA6395608.1"/>
    <property type="molecule type" value="Genomic_DNA"/>
</dbReference>
<dbReference type="InterPro" id="IPR024936">
    <property type="entry name" value="Cyclophilin-type_PPIase"/>
</dbReference>
<dbReference type="PANTHER" id="PTHR11071:SF561">
    <property type="entry name" value="PEPTIDYL-PROLYL CIS-TRANS ISOMERASE D-RELATED"/>
    <property type="match status" value="1"/>
</dbReference>
<comment type="similarity">
    <text evidence="4">Belongs to the cyclophilin-type PPIase family.</text>
</comment>
<evidence type="ECO:0000256" key="3">
    <source>
        <dbReference type="ARBA" id="ARBA00023235"/>
    </source>
</evidence>
<dbReference type="InterPro" id="IPR002130">
    <property type="entry name" value="Cyclophilin-type_PPIase_dom"/>
</dbReference>
<comment type="catalytic activity">
    <reaction evidence="1 4">
        <text>[protein]-peptidylproline (omega=180) = [protein]-peptidylproline (omega=0)</text>
        <dbReference type="Rhea" id="RHEA:16237"/>
        <dbReference type="Rhea" id="RHEA-COMP:10747"/>
        <dbReference type="Rhea" id="RHEA-COMP:10748"/>
        <dbReference type="ChEBI" id="CHEBI:83833"/>
        <dbReference type="ChEBI" id="CHEBI:83834"/>
        <dbReference type="EC" id="5.2.1.8"/>
    </reaction>
</comment>
<dbReference type="CDD" id="cd01926">
    <property type="entry name" value="cyclophilin_ABH_like"/>
    <property type="match status" value="1"/>
</dbReference>
<dbReference type="SUPFAM" id="SSF50891">
    <property type="entry name" value="Cyclophilin-like"/>
    <property type="match status" value="1"/>
</dbReference>
<dbReference type="OrthoDB" id="193499at2759"/>
<dbReference type="FunFam" id="2.40.100.10:FF:000025">
    <property type="entry name" value="Peptidyl-prolyl cis-trans isomerase CYP19-2"/>
    <property type="match status" value="1"/>
</dbReference>
<keyword evidence="3 4" id="KW-0413">Isomerase</keyword>
<dbReference type="AlphaFoldDB" id="A0A5J4WL78"/>
<dbReference type="InterPro" id="IPR020892">
    <property type="entry name" value="Cyclophilin-type_PPIase_CS"/>
</dbReference>
<dbReference type="PIRSF" id="PIRSF001467">
    <property type="entry name" value="Peptidylpro_ismrse"/>
    <property type="match status" value="1"/>
</dbReference>
<evidence type="ECO:0000256" key="4">
    <source>
        <dbReference type="RuleBase" id="RU363019"/>
    </source>
</evidence>
<sequence length="186" mass="20911">MTLQDGVDKRYTDRPNESNPIVFFDISIGGQKQGRIKMELFSDIVPRTAENFKQFCTGEKKRGELPIGYKESQFHRVIRDFMIQGGDFVKGDGSGTLSIYGDFFADENFQLKHSVPGLLSMANSGRNTNGCQFFITCNKCEWLDGKHVIFGRVIDGMSIVRLIEVVSVTNTKKPKIPIVITECGQM</sequence>
<protein>
    <recommendedName>
        <fullName evidence="4">Peptidyl-prolyl cis-trans isomerase</fullName>
        <shortName evidence="4">PPIase</shortName>
        <ecNumber evidence="4">5.2.1.8</ecNumber>
    </recommendedName>
</protein>
<accession>A0A5J4WL78</accession>
<name>A0A5J4WL78_9EUKA</name>
<reference evidence="6 7" key="1">
    <citation type="submission" date="2019-03" db="EMBL/GenBank/DDBJ databases">
        <title>Single cell metagenomics reveals metabolic interactions within the superorganism composed of flagellate Streblomastix strix and complex community of Bacteroidetes bacteria on its surface.</title>
        <authorList>
            <person name="Treitli S.C."/>
            <person name="Kolisko M."/>
            <person name="Husnik F."/>
            <person name="Keeling P."/>
            <person name="Hampl V."/>
        </authorList>
    </citation>
    <scope>NUCLEOTIDE SEQUENCE [LARGE SCALE GENOMIC DNA]</scope>
    <source>
        <strain evidence="6">ST1C</strain>
    </source>
</reference>
<gene>
    <name evidence="6" type="ORF">EZS28_008867</name>
</gene>
<dbReference type="Gene3D" id="2.40.100.10">
    <property type="entry name" value="Cyclophilin-like"/>
    <property type="match status" value="1"/>
</dbReference>
<dbReference type="PROSITE" id="PS00170">
    <property type="entry name" value="CSA_PPIASE_1"/>
    <property type="match status" value="1"/>
</dbReference>
<proteinExistence type="inferred from homology"/>
<evidence type="ECO:0000256" key="2">
    <source>
        <dbReference type="ARBA" id="ARBA00023110"/>
    </source>
</evidence>
<evidence type="ECO:0000313" key="7">
    <source>
        <dbReference type="Proteomes" id="UP000324800"/>
    </source>
</evidence>
<dbReference type="PANTHER" id="PTHR11071">
    <property type="entry name" value="PEPTIDYL-PROLYL CIS-TRANS ISOMERASE"/>
    <property type="match status" value="1"/>
</dbReference>
<dbReference type="EC" id="5.2.1.8" evidence="4"/>
<dbReference type="GO" id="GO:0003755">
    <property type="term" value="F:peptidyl-prolyl cis-trans isomerase activity"/>
    <property type="evidence" value="ECO:0007669"/>
    <property type="project" value="UniProtKB-UniRule"/>
</dbReference>
<comment type="caution">
    <text evidence="6">The sequence shown here is derived from an EMBL/GenBank/DDBJ whole genome shotgun (WGS) entry which is preliminary data.</text>
</comment>
<dbReference type="PROSITE" id="PS50072">
    <property type="entry name" value="CSA_PPIASE_2"/>
    <property type="match status" value="1"/>
</dbReference>